<reference evidence="1 2" key="1">
    <citation type="journal article" date="2020" name="Phytopathology">
        <title>Genome Sequence Resources of Colletotrichum truncatum, C. plurivorum, C. musicola, and C. sojae: Four Species Pathogenic to Soybean (Glycine max).</title>
        <authorList>
            <person name="Rogerio F."/>
            <person name="Boufleur T.R."/>
            <person name="Ciampi-Guillardi M."/>
            <person name="Sukno S.A."/>
            <person name="Thon M.R."/>
            <person name="Massola Junior N.S."/>
            <person name="Baroncelli R."/>
        </authorList>
    </citation>
    <scope>NUCLEOTIDE SEQUENCE [LARGE SCALE GENOMIC DNA]</scope>
    <source>
        <strain evidence="1 2">LFN0009</strain>
    </source>
</reference>
<proteinExistence type="predicted"/>
<dbReference type="Proteomes" id="UP000652219">
    <property type="component" value="Unassembled WGS sequence"/>
</dbReference>
<organism evidence="1 2">
    <name type="scientific">Colletotrichum sojae</name>
    <dbReference type="NCBI Taxonomy" id="2175907"/>
    <lineage>
        <taxon>Eukaryota</taxon>
        <taxon>Fungi</taxon>
        <taxon>Dikarya</taxon>
        <taxon>Ascomycota</taxon>
        <taxon>Pezizomycotina</taxon>
        <taxon>Sordariomycetes</taxon>
        <taxon>Hypocreomycetidae</taxon>
        <taxon>Glomerellales</taxon>
        <taxon>Glomerellaceae</taxon>
        <taxon>Colletotrichum</taxon>
        <taxon>Colletotrichum orchidearum species complex</taxon>
    </lineage>
</organism>
<evidence type="ECO:0000313" key="2">
    <source>
        <dbReference type="Proteomes" id="UP000652219"/>
    </source>
</evidence>
<comment type="caution">
    <text evidence="1">The sequence shown here is derived from an EMBL/GenBank/DDBJ whole genome shotgun (WGS) entry which is preliminary data.</text>
</comment>
<name>A0A8H6JCU1_9PEZI</name>
<keyword evidence="2" id="KW-1185">Reference proteome</keyword>
<dbReference type="AlphaFoldDB" id="A0A8H6JCU1"/>
<protein>
    <submittedName>
        <fullName evidence="1">Uncharacterized protein</fullName>
    </submittedName>
</protein>
<evidence type="ECO:0000313" key="1">
    <source>
        <dbReference type="EMBL" id="KAF6810637.1"/>
    </source>
</evidence>
<gene>
    <name evidence="1" type="ORF">CSOJ01_06197</name>
</gene>
<sequence length="177" mass="19059">MPVVEFFGEGSATKGLTLRTRPSMCRHDLLGVGPRLLFVTLGGRSWESKASFRDGVVVEAVSGETLGAGESSGCSETGMEQRVFTFMQGKSTVAGSRLAWARARSPSVKLSSLPTVRASFEPRVLPDAERTSTLVVRTQEQAGRGGPDGFGIARDTYINYSYACSWHSQYSKQDAVA</sequence>
<dbReference type="EMBL" id="WIGN01000084">
    <property type="protein sequence ID" value="KAF6810637.1"/>
    <property type="molecule type" value="Genomic_DNA"/>
</dbReference>
<accession>A0A8H6JCU1</accession>